<dbReference type="InterPro" id="IPR029058">
    <property type="entry name" value="AB_hydrolase_fold"/>
</dbReference>
<dbReference type="AlphaFoldDB" id="A0A7U2NF78"/>
<feature type="domain" description="AB hydrolase-1" evidence="1">
    <location>
        <begin position="133"/>
        <end position="194"/>
    </location>
</feature>
<dbReference type="SUPFAM" id="SSF53474">
    <property type="entry name" value="alpha/beta-Hydrolases"/>
    <property type="match status" value="1"/>
</dbReference>
<dbReference type="Proteomes" id="UP000596329">
    <property type="component" value="Chromosome"/>
</dbReference>
<evidence type="ECO:0000313" key="2">
    <source>
        <dbReference type="EMBL" id="QRE04096.1"/>
    </source>
</evidence>
<protein>
    <submittedName>
        <fullName evidence="2">Alpha/beta fold hydrolase</fullName>
    </submittedName>
</protein>
<dbReference type="Pfam" id="PF00561">
    <property type="entry name" value="Abhydrolase_1"/>
    <property type="match status" value="1"/>
</dbReference>
<dbReference type="InterPro" id="IPR000073">
    <property type="entry name" value="AB_hydrolase_1"/>
</dbReference>
<reference evidence="2 3" key="1">
    <citation type="submission" date="2020-07" db="EMBL/GenBank/DDBJ databases">
        <title>Genomic characterization of Flavobacterium psychrophilum strains.</title>
        <authorList>
            <person name="Castillo D."/>
            <person name="Jorgensen J."/>
            <person name="Middelboe M."/>
        </authorList>
    </citation>
    <scope>NUCLEOTIDE SEQUENCE [LARGE SCALE GENOMIC DNA]</scope>
    <source>
        <strain evidence="2 3">FPS-R7</strain>
    </source>
</reference>
<sequence length="246" mass="28395">MKIYFKILVSLFLISCIKNNEVTNLQNTIPTFKVKLDTVNLFDKERNRIIPVAFYSPKTDKKIENQKVVILSHGYSENRLGANKSYSYLTKKLASKGYFVVSIQQELPTDDLIPKMGIPQIVRRPFWERGTENILFVLNEIKKTKPELDYKHLVLIGHSNGGDISVLFAHKYPDLVDKIISLDNRRMELPRTKQPRIYSLRSSDQPADEGVLPTIEEQEKFGIKIIKLPNTIHNDMNVVGYFRATE</sequence>
<proteinExistence type="predicted"/>
<organism evidence="2 3">
    <name type="scientific">Flavobacterium psychrophilum</name>
    <dbReference type="NCBI Taxonomy" id="96345"/>
    <lineage>
        <taxon>Bacteria</taxon>
        <taxon>Pseudomonadati</taxon>
        <taxon>Bacteroidota</taxon>
        <taxon>Flavobacteriia</taxon>
        <taxon>Flavobacteriales</taxon>
        <taxon>Flavobacteriaceae</taxon>
        <taxon>Flavobacterium</taxon>
    </lineage>
</organism>
<dbReference type="RefSeq" id="WP_063742575.1">
    <property type="nucleotide sequence ID" value="NZ_CP059075.1"/>
</dbReference>
<keyword evidence="2" id="KW-0378">Hydrolase</keyword>
<dbReference type="EMBL" id="CP059075">
    <property type="protein sequence ID" value="QRE04096.1"/>
    <property type="molecule type" value="Genomic_DNA"/>
</dbReference>
<evidence type="ECO:0000259" key="1">
    <source>
        <dbReference type="Pfam" id="PF00561"/>
    </source>
</evidence>
<evidence type="ECO:0000313" key="3">
    <source>
        <dbReference type="Proteomes" id="UP000596329"/>
    </source>
</evidence>
<dbReference type="Gene3D" id="3.40.50.1820">
    <property type="entry name" value="alpha/beta hydrolase"/>
    <property type="match status" value="2"/>
</dbReference>
<dbReference type="GO" id="GO:0016787">
    <property type="term" value="F:hydrolase activity"/>
    <property type="evidence" value="ECO:0007669"/>
    <property type="project" value="UniProtKB-KW"/>
</dbReference>
<name>A0A7U2NF78_FLAPS</name>
<gene>
    <name evidence="2" type="ORF">H0H26_00365</name>
</gene>
<accession>A0A7U2NF78</accession>